<evidence type="ECO:0000256" key="5">
    <source>
        <dbReference type="ARBA" id="ARBA00022448"/>
    </source>
</evidence>
<feature type="transmembrane region" description="Helical" evidence="12">
    <location>
        <begin position="102"/>
        <end position="125"/>
    </location>
</feature>
<evidence type="ECO:0000256" key="3">
    <source>
        <dbReference type="ARBA" id="ARBA00007725"/>
    </source>
</evidence>
<name>A0A7T4UNU5_9GAMM</name>
<keyword evidence="10 12" id="KW-0472">Membrane</keyword>
<organism evidence="13 14">
    <name type="scientific">Spongiibacter nanhainus</name>
    <dbReference type="NCBI Taxonomy" id="2794344"/>
    <lineage>
        <taxon>Bacteria</taxon>
        <taxon>Pseudomonadati</taxon>
        <taxon>Pseudomonadota</taxon>
        <taxon>Gammaproteobacteria</taxon>
        <taxon>Cellvibrionales</taxon>
        <taxon>Spongiibacteraceae</taxon>
        <taxon>Spongiibacter</taxon>
    </lineage>
</organism>
<dbReference type="RefSeq" id="WP_198568443.1">
    <property type="nucleotide sequence ID" value="NZ_CP066167.1"/>
</dbReference>
<feature type="transmembrane region" description="Helical" evidence="12">
    <location>
        <begin position="334"/>
        <end position="354"/>
    </location>
</feature>
<dbReference type="InterPro" id="IPR005495">
    <property type="entry name" value="LptG/LptF_permease"/>
</dbReference>
<evidence type="ECO:0000256" key="11">
    <source>
        <dbReference type="ARBA" id="ARBA00026081"/>
    </source>
</evidence>
<dbReference type="GO" id="GO:0015920">
    <property type="term" value="P:lipopolysaccharide transport"/>
    <property type="evidence" value="ECO:0007669"/>
    <property type="project" value="TreeGrafter"/>
</dbReference>
<dbReference type="AlphaFoldDB" id="A0A7T4UNU5"/>
<dbReference type="PANTHER" id="PTHR33529">
    <property type="entry name" value="SLR0882 PROTEIN-RELATED"/>
    <property type="match status" value="1"/>
</dbReference>
<dbReference type="EMBL" id="CP066167">
    <property type="protein sequence ID" value="QQD16941.1"/>
    <property type="molecule type" value="Genomic_DNA"/>
</dbReference>
<keyword evidence="9 12" id="KW-1133">Transmembrane helix</keyword>
<evidence type="ECO:0000256" key="1">
    <source>
        <dbReference type="ARBA" id="ARBA00002265"/>
    </source>
</evidence>
<comment type="subunit">
    <text evidence="11">Component of the lipopolysaccharide transport and assembly complex. The LptBFG transporter is composed of two ATP-binding proteins (LptB) and two transmembrane proteins (LptF and LptG).</text>
</comment>
<dbReference type="Proteomes" id="UP000596063">
    <property type="component" value="Chromosome"/>
</dbReference>
<feature type="transmembrane region" description="Helical" evidence="12">
    <location>
        <begin position="62"/>
        <end position="81"/>
    </location>
</feature>
<protein>
    <recommendedName>
        <fullName evidence="4">Lipopolysaccharide export system permease protein LptF</fullName>
    </recommendedName>
</protein>
<evidence type="ECO:0000256" key="2">
    <source>
        <dbReference type="ARBA" id="ARBA00004429"/>
    </source>
</evidence>
<dbReference type="PANTHER" id="PTHR33529:SF7">
    <property type="entry name" value="LIPOPOLYSACCHARIDE EXPORT SYSTEM PERMEASE PROTEIN LPTF"/>
    <property type="match status" value="1"/>
</dbReference>
<keyword evidence="5" id="KW-0813">Transport</keyword>
<gene>
    <name evidence="13" type="primary">lptF</name>
    <name evidence="13" type="ORF">I6N98_11165</name>
</gene>
<evidence type="ECO:0000313" key="14">
    <source>
        <dbReference type="Proteomes" id="UP000596063"/>
    </source>
</evidence>
<feature type="transmembrane region" description="Helical" evidence="12">
    <location>
        <begin position="272"/>
        <end position="293"/>
    </location>
</feature>
<evidence type="ECO:0000256" key="8">
    <source>
        <dbReference type="ARBA" id="ARBA00022692"/>
    </source>
</evidence>
<evidence type="ECO:0000313" key="13">
    <source>
        <dbReference type="EMBL" id="QQD16941.1"/>
    </source>
</evidence>
<comment type="function">
    <text evidence="1">Part of the ABC transporter complex LptBFG involved in the translocation of lipopolysaccharide (LPS) from the inner membrane to the outer membrane.</text>
</comment>
<feature type="transmembrane region" description="Helical" evidence="12">
    <location>
        <begin position="6"/>
        <end position="27"/>
    </location>
</feature>
<keyword evidence="8 12" id="KW-0812">Transmembrane</keyword>
<evidence type="ECO:0000256" key="7">
    <source>
        <dbReference type="ARBA" id="ARBA00022519"/>
    </source>
</evidence>
<keyword evidence="14" id="KW-1185">Reference proteome</keyword>
<dbReference type="GO" id="GO:0043190">
    <property type="term" value="C:ATP-binding cassette (ABC) transporter complex"/>
    <property type="evidence" value="ECO:0007669"/>
    <property type="project" value="InterPro"/>
</dbReference>
<evidence type="ECO:0000256" key="12">
    <source>
        <dbReference type="SAM" id="Phobius"/>
    </source>
</evidence>
<accession>A0A7T4UNU5</accession>
<evidence type="ECO:0000256" key="4">
    <source>
        <dbReference type="ARBA" id="ARBA00014213"/>
    </source>
</evidence>
<dbReference type="NCBIfam" id="TIGR04407">
    <property type="entry name" value="LptF_YjgP"/>
    <property type="match status" value="1"/>
</dbReference>
<dbReference type="KEGG" id="snan:I6N98_11165"/>
<dbReference type="InterPro" id="IPR030922">
    <property type="entry name" value="LptF"/>
</dbReference>
<sequence>MILFRYLATEILKSVFAVTLTLLAIIMSGRFVKYLAQVAAGDFAPDVLFLIMFYRLPGFLEVVLPLGLFISVLLACGRLYVDSEMTVMSACGMSRRRLLFMTQLPALMVAAVVAYISMVVTPAGIQAYAQKLAESRAEIGVKAAVEGRFRVDKDSGRVTYIESTQRSDQSMSGVFIAQPEPVAEDERPLVSVITADRGRFNIDEDSGLRHLILDSGVRYVGVPGHMDFQVTRFEHLSQLLRDPEIKTYRQELDGKDTRDLWGSGDLEDIAALQWRVSLALLVPIATLIAVALSKTNHRSGRYSKMFPAFILYMFYLVGLNAVRDAIAKGQWPVFPGMGAVHLLFLVTGLLLLYWDSIRRHIWLRFRRARYADS</sequence>
<keyword evidence="6" id="KW-1003">Cell membrane</keyword>
<comment type="similarity">
    <text evidence="3">Belongs to the LptF/LptG family.</text>
</comment>
<keyword evidence="7" id="KW-0997">Cell inner membrane</keyword>
<evidence type="ECO:0000256" key="6">
    <source>
        <dbReference type="ARBA" id="ARBA00022475"/>
    </source>
</evidence>
<proteinExistence type="inferred from homology"/>
<evidence type="ECO:0000256" key="10">
    <source>
        <dbReference type="ARBA" id="ARBA00023136"/>
    </source>
</evidence>
<dbReference type="Pfam" id="PF03739">
    <property type="entry name" value="LptF_LptG"/>
    <property type="match status" value="1"/>
</dbReference>
<feature type="transmembrane region" description="Helical" evidence="12">
    <location>
        <begin position="305"/>
        <end position="322"/>
    </location>
</feature>
<reference evidence="13 14" key="1">
    <citation type="submission" date="2020-12" db="EMBL/GenBank/DDBJ databases">
        <authorList>
            <person name="Shan Y."/>
        </authorList>
    </citation>
    <scope>NUCLEOTIDE SEQUENCE [LARGE SCALE GENOMIC DNA]</scope>
    <source>
        <strain evidence="14">csc3.9</strain>
    </source>
</reference>
<dbReference type="GO" id="GO:0055085">
    <property type="term" value="P:transmembrane transport"/>
    <property type="evidence" value="ECO:0007669"/>
    <property type="project" value="InterPro"/>
</dbReference>
<comment type="subcellular location">
    <subcellularLocation>
        <location evidence="2">Cell inner membrane</location>
        <topology evidence="2">Multi-pass membrane protein</topology>
    </subcellularLocation>
</comment>
<evidence type="ECO:0000256" key="9">
    <source>
        <dbReference type="ARBA" id="ARBA00022989"/>
    </source>
</evidence>